<dbReference type="VEuPathDB" id="MicrosporidiaDB:CWI39_1559p0010"/>
<comment type="caution">
    <text evidence="2">The sequence shown here is derived from an EMBL/GenBank/DDBJ whole genome shotgun (WGS) entry which is preliminary data.</text>
</comment>
<dbReference type="Gene3D" id="3.30.70.120">
    <property type="match status" value="1"/>
</dbReference>
<dbReference type="AlphaFoldDB" id="A0A4Q9L0J0"/>
<dbReference type="PANTHER" id="PTHR23419:SF8">
    <property type="entry name" value="FI09726P"/>
    <property type="match status" value="1"/>
</dbReference>
<evidence type="ECO:0000256" key="1">
    <source>
        <dbReference type="ARBA" id="ARBA00010169"/>
    </source>
</evidence>
<dbReference type="InterPro" id="IPR015867">
    <property type="entry name" value="N-reg_PII/ATP_PRibTrfase_C"/>
</dbReference>
<dbReference type="InterPro" id="IPR004323">
    <property type="entry name" value="Ion_tolerance_CutA"/>
</dbReference>
<dbReference type="GO" id="GO:0010038">
    <property type="term" value="P:response to metal ion"/>
    <property type="evidence" value="ECO:0007669"/>
    <property type="project" value="InterPro"/>
</dbReference>
<comment type="similarity">
    <text evidence="1">Belongs to the CutA family.</text>
</comment>
<dbReference type="EMBL" id="PIXR01001559">
    <property type="protein sequence ID" value="TBU00848.1"/>
    <property type="molecule type" value="Genomic_DNA"/>
</dbReference>
<organism evidence="2 3">
    <name type="scientific">Hamiltosporidium magnivora</name>
    <dbReference type="NCBI Taxonomy" id="148818"/>
    <lineage>
        <taxon>Eukaryota</taxon>
        <taxon>Fungi</taxon>
        <taxon>Fungi incertae sedis</taxon>
        <taxon>Microsporidia</taxon>
        <taxon>Dubosqiidae</taxon>
        <taxon>Hamiltosporidium</taxon>
    </lineage>
</organism>
<dbReference type="SUPFAM" id="SSF54913">
    <property type="entry name" value="GlnB-like"/>
    <property type="match status" value="1"/>
</dbReference>
<dbReference type="PANTHER" id="PTHR23419">
    <property type="entry name" value="DIVALENT CATION TOLERANCE CUTA-RELATED"/>
    <property type="match status" value="1"/>
</dbReference>
<evidence type="ECO:0000313" key="2">
    <source>
        <dbReference type="EMBL" id="TBU00848.1"/>
    </source>
</evidence>
<sequence length="105" mass="12578">MTPVIIQITVKDEEEAEKIKSELFTKQLVACIQEYKIKSSYPWKGNLESSEEILLSIKTFRKLILKIEKIISQLHSYETPQFICYKLDYVTRKYKRWMKEATRQV</sequence>
<reference evidence="2 3" key="1">
    <citation type="submission" date="2017-12" db="EMBL/GenBank/DDBJ databases">
        <authorList>
            <person name="Pombert J.-F."/>
            <person name="Haag K.L."/>
            <person name="Ebert D."/>
        </authorList>
    </citation>
    <scope>NUCLEOTIDE SEQUENCE [LARGE SCALE GENOMIC DNA]</scope>
    <source>
        <strain evidence="2">IL-BN-2</strain>
    </source>
</reference>
<evidence type="ECO:0000313" key="3">
    <source>
        <dbReference type="Proteomes" id="UP000293045"/>
    </source>
</evidence>
<name>A0A4Q9L0J0_9MICR</name>
<dbReference type="InterPro" id="IPR011322">
    <property type="entry name" value="N-reg_PII-like_a/b"/>
</dbReference>
<dbReference type="GO" id="GO:0005507">
    <property type="term" value="F:copper ion binding"/>
    <property type="evidence" value="ECO:0007669"/>
    <property type="project" value="TreeGrafter"/>
</dbReference>
<dbReference type="Pfam" id="PF03091">
    <property type="entry name" value="CutA1"/>
    <property type="match status" value="1"/>
</dbReference>
<proteinExistence type="inferred from homology"/>
<dbReference type="VEuPathDB" id="MicrosporidiaDB:CWI36_1493p0020"/>
<accession>A0A4Q9L0J0</accession>
<dbReference type="Proteomes" id="UP000293045">
    <property type="component" value="Unassembled WGS sequence"/>
</dbReference>
<gene>
    <name evidence="2" type="ORF">CWI39_1559p0010</name>
</gene>
<protein>
    <submittedName>
        <fullName evidence="2">Divalent-cation tolerance protein CutA</fullName>
    </submittedName>
</protein>